<evidence type="ECO:0000259" key="3">
    <source>
        <dbReference type="PROSITE" id="PS51186"/>
    </source>
</evidence>
<protein>
    <submittedName>
        <fullName evidence="4">GNAT family N-acetyltransferase</fullName>
    </submittedName>
</protein>
<name>A0A975U4M6_9PROT</name>
<organism evidence="4 5">
    <name type="scientific">Elioraea tepida</name>
    <dbReference type="NCBI Taxonomy" id="2843330"/>
    <lineage>
        <taxon>Bacteria</taxon>
        <taxon>Pseudomonadati</taxon>
        <taxon>Pseudomonadota</taxon>
        <taxon>Alphaproteobacteria</taxon>
        <taxon>Acetobacterales</taxon>
        <taxon>Elioraeaceae</taxon>
        <taxon>Elioraea</taxon>
    </lineage>
</organism>
<dbReference type="PROSITE" id="PS51186">
    <property type="entry name" value="GNAT"/>
    <property type="match status" value="1"/>
</dbReference>
<proteinExistence type="predicted"/>
<evidence type="ECO:0000313" key="4">
    <source>
        <dbReference type="EMBL" id="QXM26219.1"/>
    </source>
</evidence>
<keyword evidence="2" id="KW-0012">Acyltransferase</keyword>
<dbReference type="AlphaFoldDB" id="A0A975U4M6"/>
<dbReference type="PANTHER" id="PTHR43800">
    <property type="entry name" value="PEPTIDYL-LYSINE N-ACETYLTRANSFERASE YJAB"/>
    <property type="match status" value="1"/>
</dbReference>
<evidence type="ECO:0000256" key="2">
    <source>
        <dbReference type="ARBA" id="ARBA00023315"/>
    </source>
</evidence>
<dbReference type="GO" id="GO:0016747">
    <property type="term" value="F:acyltransferase activity, transferring groups other than amino-acyl groups"/>
    <property type="evidence" value="ECO:0007669"/>
    <property type="project" value="InterPro"/>
</dbReference>
<dbReference type="InterPro" id="IPR000182">
    <property type="entry name" value="GNAT_dom"/>
</dbReference>
<keyword evidence="5" id="KW-1185">Reference proteome</keyword>
<dbReference type="EMBL" id="CP076448">
    <property type="protein sequence ID" value="QXM26219.1"/>
    <property type="molecule type" value="Genomic_DNA"/>
</dbReference>
<gene>
    <name evidence="4" type="ORF">KO353_05200</name>
</gene>
<accession>A0A975U4M6</accession>
<dbReference type="Pfam" id="PF00583">
    <property type="entry name" value="Acetyltransf_1"/>
    <property type="match status" value="1"/>
</dbReference>
<reference evidence="4" key="1">
    <citation type="submission" date="2021-06" db="EMBL/GenBank/DDBJ databases">
        <title>Elioraea tepida, sp. nov., a moderately thermophilic aerobic anoxygenic phototrophic bacterium isolated from an alkaline siliceous hot spring mat community in Yellowstone National Park, WY, USA.</title>
        <authorList>
            <person name="Saini M.K."/>
            <person name="Yoshida S."/>
            <person name="Sebastian A."/>
            <person name="Hirose S."/>
            <person name="Hara E."/>
            <person name="Tamaki H."/>
            <person name="Soulier N.T."/>
            <person name="Albert I."/>
            <person name="Hanada S."/>
            <person name="Bryant D.A."/>
            <person name="Tank M."/>
        </authorList>
    </citation>
    <scope>NUCLEOTIDE SEQUENCE</scope>
    <source>
        <strain evidence="4">MS-P2</strain>
    </source>
</reference>
<evidence type="ECO:0000313" key="5">
    <source>
        <dbReference type="Proteomes" id="UP000694001"/>
    </source>
</evidence>
<dbReference type="Proteomes" id="UP000694001">
    <property type="component" value="Chromosome"/>
</dbReference>
<dbReference type="KEGG" id="elio:KO353_05200"/>
<feature type="domain" description="N-acetyltransferase" evidence="3">
    <location>
        <begin position="43"/>
        <end position="194"/>
    </location>
</feature>
<sequence>MSVLGDGFYDVPRGRIAIVVTHLEMTERPPRQVPRKRPGWALRHEPALAPSDYRALFRRIGEPWLWFSRLSLSDEALAALLADPARGVWVLESEGEDAGLVELAFDRPGICEVVFFGVIPDLIGSGAGRFMMSHVLVEAWSRPGVERLTVHTCTLDHPRALAFYIRSGFRPVRQQVEIAPDPRLAGILPEAAAPHVPLIVEAAG</sequence>
<dbReference type="PANTHER" id="PTHR43800:SF1">
    <property type="entry name" value="PEPTIDYL-LYSINE N-ACETYLTRANSFERASE YJAB"/>
    <property type="match status" value="1"/>
</dbReference>
<evidence type="ECO:0000256" key="1">
    <source>
        <dbReference type="ARBA" id="ARBA00022679"/>
    </source>
</evidence>
<keyword evidence="1" id="KW-0808">Transferase</keyword>
<dbReference type="CDD" id="cd04301">
    <property type="entry name" value="NAT_SF"/>
    <property type="match status" value="1"/>
</dbReference>